<dbReference type="Proteomes" id="UP000008866">
    <property type="component" value="Unassembled WGS sequence"/>
</dbReference>
<dbReference type="RefSeq" id="XP_003017151.1">
    <property type="nucleotide sequence ID" value="XM_003017105.1"/>
</dbReference>
<dbReference type="KEGG" id="abe:ARB_04027"/>
<accession>D4AID3</accession>
<protein>
    <submittedName>
        <fullName evidence="3">Uncharacterized protein</fullName>
    </submittedName>
</protein>
<dbReference type="GeneID" id="9527116"/>
<feature type="transmembrane region" description="Helical" evidence="2">
    <location>
        <begin position="92"/>
        <end position="112"/>
    </location>
</feature>
<proteinExistence type="predicted"/>
<gene>
    <name evidence="3" type="ORF">ARB_04027</name>
</gene>
<dbReference type="HOGENOM" id="CLU_1906241_0_0_1"/>
<organism evidence="3 4">
    <name type="scientific">Arthroderma benhamiae (strain ATCC MYA-4681 / CBS 112371)</name>
    <name type="common">Trichophyton mentagrophytes</name>
    <dbReference type="NCBI Taxonomy" id="663331"/>
    <lineage>
        <taxon>Eukaryota</taxon>
        <taxon>Fungi</taxon>
        <taxon>Dikarya</taxon>
        <taxon>Ascomycota</taxon>
        <taxon>Pezizomycotina</taxon>
        <taxon>Eurotiomycetes</taxon>
        <taxon>Eurotiomycetidae</taxon>
        <taxon>Onygenales</taxon>
        <taxon>Arthrodermataceae</taxon>
        <taxon>Trichophyton</taxon>
    </lineage>
</organism>
<evidence type="ECO:0000256" key="1">
    <source>
        <dbReference type="SAM" id="MobiDB-lite"/>
    </source>
</evidence>
<reference evidence="4" key="1">
    <citation type="journal article" date="2011" name="Genome Biol.">
        <title>Comparative and functional genomics provide insights into the pathogenicity of dermatophytic fungi.</title>
        <authorList>
            <person name="Burmester A."/>
            <person name="Shelest E."/>
            <person name="Gloeckner G."/>
            <person name="Heddergott C."/>
            <person name="Schindler S."/>
            <person name="Staib P."/>
            <person name="Heidel A."/>
            <person name="Felder M."/>
            <person name="Petzold A."/>
            <person name="Szafranski K."/>
            <person name="Feuermann M."/>
            <person name="Pedruzzi I."/>
            <person name="Priebe S."/>
            <person name="Groth M."/>
            <person name="Winkler R."/>
            <person name="Li W."/>
            <person name="Kniemeyer O."/>
            <person name="Schroeckh V."/>
            <person name="Hertweck C."/>
            <person name="Hube B."/>
            <person name="White T.C."/>
            <person name="Platzer M."/>
            <person name="Guthke R."/>
            <person name="Heitman J."/>
            <person name="Woestemeyer J."/>
            <person name="Zipfel P.F."/>
            <person name="Monod M."/>
            <person name="Brakhage A.A."/>
        </authorList>
    </citation>
    <scope>NUCLEOTIDE SEQUENCE [LARGE SCALE GENOMIC DNA]</scope>
    <source>
        <strain evidence="4">ATCC MYA-4681 / CBS 112371</strain>
    </source>
</reference>
<keyword evidence="4" id="KW-1185">Reference proteome</keyword>
<evidence type="ECO:0000256" key="2">
    <source>
        <dbReference type="SAM" id="Phobius"/>
    </source>
</evidence>
<evidence type="ECO:0000313" key="4">
    <source>
        <dbReference type="Proteomes" id="UP000008866"/>
    </source>
</evidence>
<keyword evidence="2" id="KW-0812">Transmembrane</keyword>
<dbReference type="AlphaFoldDB" id="D4AID3"/>
<comment type="caution">
    <text evidence="3">The sequence shown here is derived from an EMBL/GenBank/DDBJ whole genome shotgun (WGS) entry which is preliminary data.</text>
</comment>
<feature type="compositionally biased region" description="Low complexity" evidence="1">
    <location>
        <begin position="54"/>
        <end position="66"/>
    </location>
</feature>
<name>D4AID3_ARTBC</name>
<evidence type="ECO:0000313" key="3">
    <source>
        <dbReference type="EMBL" id="EFE36506.1"/>
    </source>
</evidence>
<feature type="compositionally biased region" description="Basic and acidic residues" evidence="1">
    <location>
        <begin position="34"/>
        <end position="47"/>
    </location>
</feature>
<keyword evidence="2" id="KW-0472">Membrane</keyword>
<sequence>MEEYLRERRRMVIRKEEERKRKKKRNDGPFIDKFPVKDETDSEDIRRNPQALTAGDSDSAASFFAGSERDSERGLVSRHLLVETTDDSSTTITILIFFFIIITIIVFFIIVLSSSSSSSSLQCRPLQRLQRPR</sequence>
<feature type="region of interest" description="Disordered" evidence="1">
    <location>
        <begin position="15"/>
        <end position="74"/>
    </location>
</feature>
<dbReference type="EMBL" id="ABSU01000001">
    <property type="protein sequence ID" value="EFE36506.1"/>
    <property type="molecule type" value="Genomic_DNA"/>
</dbReference>
<keyword evidence="2" id="KW-1133">Transmembrane helix</keyword>